<keyword evidence="8 15" id="KW-0547">Nucleotide-binding</keyword>
<protein>
    <recommendedName>
        <fullName evidence="15">Riboflavin biosynthesis protein</fullName>
    </recommendedName>
    <domain>
        <recommendedName>
            <fullName evidence="15">Riboflavin kinase</fullName>
            <ecNumber evidence="15">2.7.1.26</ecNumber>
        </recommendedName>
        <alternativeName>
            <fullName evidence="15">Flavokinase</fullName>
        </alternativeName>
    </domain>
    <domain>
        <recommendedName>
            <fullName evidence="15">FMN adenylyltransferase</fullName>
            <ecNumber evidence="15">2.7.7.2</ecNumber>
        </recommendedName>
        <alternativeName>
            <fullName evidence="15">FAD pyrophosphorylase</fullName>
        </alternativeName>
        <alternativeName>
            <fullName evidence="15">FAD synthase</fullName>
        </alternativeName>
    </domain>
</protein>
<evidence type="ECO:0000256" key="11">
    <source>
        <dbReference type="ARBA" id="ARBA00022840"/>
    </source>
</evidence>
<dbReference type="GO" id="GO:0009231">
    <property type="term" value="P:riboflavin biosynthetic process"/>
    <property type="evidence" value="ECO:0007669"/>
    <property type="project" value="InterPro"/>
</dbReference>
<evidence type="ECO:0000313" key="17">
    <source>
        <dbReference type="EMBL" id="MDI1230169.1"/>
    </source>
</evidence>
<reference evidence="17" key="1">
    <citation type="submission" date="2023-01" db="EMBL/GenBank/DDBJ databases">
        <title>Biogeochemical cycle of methane in antarctic sediments.</title>
        <authorList>
            <person name="Roldan D.M."/>
            <person name="Menes R.J."/>
        </authorList>
    </citation>
    <scope>NUCLEOTIDE SEQUENCE [LARGE SCALE GENOMIC DNA]</scope>
    <source>
        <strain evidence="17">K-2018 MAG008</strain>
    </source>
</reference>
<keyword evidence="11 15" id="KW-0067">ATP-binding</keyword>
<dbReference type="InterPro" id="IPR023465">
    <property type="entry name" value="Riboflavin_kinase_dom_sf"/>
</dbReference>
<dbReference type="Pfam" id="PF06574">
    <property type="entry name" value="FAD_syn"/>
    <property type="match status" value="1"/>
</dbReference>
<accession>A0AA43THC6</accession>
<dbReference type="Pfam" id="PF01687">
    <property type="entry name" value="Flavokinase"/>
    <property type="match status" value="1"/>
</dbReference>
<evidence type="ECO:0000256" key="5">
    <source>
        <dbReference type="ARBA" id="ARBA00022643"/>
    </source>
</evidence>
<dbReference type="SMART" id="SM00904">
    <property type="entry name" value="Flavokinase"/>
    <property type="match status" value="1"/>
</dbReference>
<evidence type="ECO:0000256" key="15">
    <source>
        <dbReference type="PIRNR" id="PIRNR004491"/>
    </source>
</evidence>
<organism evidence="17 18">
    <name type="scientific">Candidatus Methylobacter titanis</name>
    <dbReference type="NCBI Taxonomy" id="3053457"/>
    <lineage>
        <taxon>Bacteria</taxon>
        <taxon>Pseudomonadati</taxon>
        <taxon>Pseudomonadota</taxon>
        <taxon>Gammaproteobacteria</taxon>
        <taxon>Methylococcales</taxon>
        <taxon>Methylococcaceae</taxon>
        <taxon>Methylobacter</taxon>
    </lineage>
</organism>
<comment type="catalytic activity">
    <reaction evidence="14 15">
        <text>FMN + ATP + H(+) = FAD + diphosphate</text>
        <dbReference type="Rhea" id="RHEA:17237"/>
        <dbReference type="ChEBI" id="CHEBI:15378"/>
        <dbReference type="ChEBI" id="CHEBI:30616"/>
        <dbReference type="ChEBI" id="CHEBI:33019"/>
        <dbReference type="ChEBI" id="CHEBI:57692"/>
        <dbReference type="ChEBI" id="CHEBI:58210"/>
        <dbReference type="EC" id="2.7.7.2"/>
    </reaction>
</comment>
<dbReference type="PIRSF" id="PIRSF004491">
    <property type="entry name" value="FAD_Synth"/>
    <property type="match status" value="1"/>
</dbReference>
<dbReference type="EC" id="2.7.1.26" evidence="15"/>
<comment type="function">
    <text evidence="1">Catalyzes the phosphorylation of riboflavin to FMN followed by the adenylation of FMN to FAD.</text>
</comment>
<dbReference type="GO" id="GO:0008531">
    <property type="term" value="F:riboflavin kinase activity"/>
    <property type="evidence" value="ECO:0007669"/>
    <property type="project" value="UniProtKB-UniRule"/>
</dbReference>
<evidence type="ECO:0000256" key="4">
    <source>
        <dbReference type="ARBA" id="ARBA00022630"/>
    </source>
</evidence>
<evidence type="ECO:0000256" key="8">
    <source>
        <dbReference type="ARBA" id="ARBA00022741"/>
    </source>
</evidence>
<dbReference type="InterPro" id="IPR015865">
    <property type="entry name" value="Riboflavin_kinase_bac/euk"/>
</dbReference>
<comment type="pathway">
    <text evidence="2 15">Cofactor biosynthesis; FAD biosynthesis; FAD from FMN: step 1/1.</text>
</comment>
<evidence type="ECO:0000256" key="9">
    <source>
        <dbReference type="ARBA" id="ARBA00022777"/>
    </source>
</evidence>
<dbReference type="EMBL" id="JAQSDF010000005">
    <property type="protein sequence ID" value="MDI1230169.1"/>
    <property type="molecule type" value="Genomic_DNA"/>
</dbReference>
<keyword evidence="18" id="KW-1185">Reference proteome</keyword>
<dbReference type="InterPro" id="IPR015864">
    <property type="entry name" value="FAD_synthase"/>
</dbReference>
<name>A0AA43THC6_9GAMM</name>
<comment type="pathway">
    <text evidence="3 15">Cofactor biosynthesis; FMN biosynthesis; FMN from riboflavin (ATP route): step 1/1.</text>
</comment>
<dbReference type="PANTHER" id="PTHR22749">
    <property type="entry name" value="RIBOFLAVIN KINASE/FMN ADENYLYLTRANSFERASE"/>
    <property type="match status" value="1"/>
</dbReference>
<feature type="domain" description="Riboflavin kinase" evidence="16">
    <location>
        <begin position="183"/>
        <end position="308"/>
    </location>
</feature>
<dbReference type="NCBIfam" id="NF004160">
    <property type="entry name" value="PRK05627.1-3"/>
    <property type="match status" value="1"/>
</dbReference>
<dbReference type="GO" id="GO:0003919">
    <property type="term" value="F:FMN adenylyltransferase activity"/>
    <property type="evidence" value="ECO:0007669"/>
    <property type="project" value="UniProtKB-UniRule"/>
</dbReference>
<evidence type="ECO:0000256" key="6">
    <source>
        <dbReference type="ARBA" id="ARBA00022679"/>
    </source>
</evidence>
<dbReference type="InterPro" id="IPR023468">
    <property type="entry name" value="Riboflavin_kinase"/>
</dbReference>
<evidence type="ECO:0000259" key="16">
    <source>
        <dbReference type="SMART" id="SM00904"/>
    </source>
</evidence>
<dbReference type="InterPro" id="IPR014729">
    <property type="entry name" value="Rossmann-like_a/b/a_fold"/>
</dbReference>
<evidence type="ECO:0000256" key="1">
    <source>
        <dbReference type="ARBA" id="ARBA00002121"/>
    </source>
</evidence>
<dbReference type="CDD" id="cd02064">
    <property type="entry name" value="FAD_synthetase_N"/>
    <property type="match status" value="1"/>
</dbReference>
<dbReference type="NCBIfam" id="TIGR00083">
    <property type="entry name" value="ribF"/>
    <property type="match status" value="1"/>
</dbReference>
<dbReference type="Gene3D" id="2.40.30.30">
    <property type="entry name" value="Riboflavin kinase-like"/>
    <property type="match status" value="1"/>
</dbReference>
<dbReference type="GO" id="GO:0006747">
    <property type="term" value="P:FAD biosynthetic process"/>
    <property type="evidence" value="ECO:0007669"/>
    <property type="project" value="UniProtKB-UniRule"/>
</dbReference>
<dbReference type="GO" id="GO:0009398">
    <property type="term" value="P:FMN biosynthetic process"/>
    <property type="evidence" value="ECO:0007669"/>
    <property type="project" value="UniProtKB-UniRule"/>
</dbReference>
<dbReference type="InterPro" id="IPR002606">
    <property type="entry name" value="Riboflavin_kinase_bac"/>
</dbReference>
<evidence type="ECO:0000256" key="14">
    <source>
        <dbReference type="ARBA" id="ARBA00049494"/>
    </source>
</evidence>
<keyword evidence="7 15" id="KW-0548">Nucleotidyltransferase</keyword>
<comment type="similarity">
    <text evidence="15">Belongs to the ribF family.</text>
</comment>
<dbReference type="EC" id="2.7.7.2" evidence="15"/>
<dbReference type="Gene3D" id="3.40.50.620">
    <property type="entry name" value="HUPs"/>
    <property type="match status" value="1"/>
</dbReference>
<evidence type="ECO:0000256" key="7">
    <source>
        <dbReference type="ARBA" id="ARBA00022695"/>
    </source>
</evidence>
<evidence type="ECO:0000256" key="10">
    <source>
        <dbReference type="ARBA" id="ARBA00022827"/>
    </source>
</evidence>
<evidence type="ECO:0000313" key="18">
    <source>
        <dbReference type="Proteomes" id="UP001160519"/>
    </source>
</evidence>
<dbReference type="GO" id="GO:0005524">
    <property type="term" value="F:ATP binding"/>
    <property type="evidence" value="ECO:0007669"/>
    <property type="project" value="UniProtKB-UniRule"/>
</dbReference>
<keyword evidence="9 15" id="KW-0418">Kinase</keyword>
<keyword evidence="12" id="KW-0511">Multifunctional enzyme</keyword>
<dbReference type="SUPFAM" id="SSF82114">
    <property type="entry name" value="Riboflavin kinase-like"/>
    <property type="match status" value="1"/>
</dbReference>
<dbReference type="NCBIfam" id="NF004163">
    <property type="entry name" value="PRK05627.1-6"/>
    <property type="match status" value="1"/>
</dbReference>
<keyword evidence="4 15" id="KW-0285">Flavoprotein</keyword>
<evidence type="ECO:0000256" key="2">
    <source>
        <dbReference type="ARBA" id="ARBA00004726"/>
    </source>
</evidence>
<keyword evidence="5 15" id="KW-0288">FMN</keyword>
<dbReference type="NCBIfam" id="NF004159">
    <property type="entry name" value="PRK05627.1-2"/>
    <property type="match status" value="1"/>
</dbReference>
<evidence type="ECO:0000256" key="13">
    <source>
        <dbReference type="ARBA" id="ARBA00047880"/>
    </source>
</evidence>
<gene>
    <name evidence="17" type="primary">ribF</name>
    <name evidence="17" type="ORF">PSU93_03350</name>
</gene>
<comment type="catalytic activity">
    <reaction evidence="13 15">
        <text>riboflavin + ATP = FMN + ADP + H(+)</text>
        <dbReference type="Rhea" id="RHEA:14357"/>
        <dbReference type="ChEBI" id="CHEBI:15378"/>
        <dbReference type="ChEBI" id="CHEBI:30616"/>
        <dbReference type="ChEBI" id="CHEBI:57986"/>
        <dbReference type="ChEBI" id="CHEBI:58210"/>
        <dbReference type="ChEBI" id="CHEBI:456216"/>
        <dbReference type="EC" id="2.7.1.26"/>
    </reaction>
</comment>
<dbReference type="PANTHER" id="PTHR22749:SF6">
    <property type="entry name" value="RIBOFLAVIN KINASE"/>
    <property type="match status" value="1"/>
</dbReference>
<sequence length="321" mass="35672">MRLIRGLPHLKPLKSGCVLTIGNFDGLHLGHRAVIAKLAERGAALSLPVVVMTFEPQPLEYFLGENAPSRLMCLREKVLAFSKLPVDDLLILRFNQYFADCDAERFIEDILVKKLNVKHLVVGDDFHFGKTRRGNFAMLKEKGKLFDFEVEDTGSFQVTGLRVSSTLIRDALGDGDLALAEKMLGCCYSVCGRVAHGDKRGRTIGYPTANIQMFRKNTPVNGVFAVTMTGIDGSEFEGVANVGTRPTFDGGSKVILEAHLFDFNREIYGRYVEVHFKQKIRDEMRFQSLDELKVQIIKDVAKAKAALCSLRNCSTPSLPVG</sequence>
<dbReference type="Proteomes" id="UP001160519">
    <property type="component" value="Unassembled WGS sequence"/>
</dbReference>
<evidence type="ECO:0000256" key="12">
    <source>
        <dbReference type="ARBA" id="ARBA00023268"/>
    </source>
</evidence>
<dbReference type="AlphaFoldDB" id="A0AA43THC6"/>
<proteinExistence type="inferred from homology"/>
<dbReference type="SUPFAM" id="SSF52374">
    <property type="entry name" value="Nucleotidylyl transferase"/>
    <property type="match status" value="1"/>
</dbReference>
<dbReference type="NCBIfam" id="NF004162">
    <property type="entry name" value="PRK05627.1-5"/>
    <property type="match status" value="1"/>
</dbReference>
<dbReference type="FunFam" id="3.40.50.620:FF:000021">
    <property type="entry name" value="Riboflavin biosynthesis protein"/>
    <property type="match status" value="1"/>
</dbReference>
<keyword evidence="10 15" id="KW-0274">FAD</keyword>
<keyword evidence="6 15" id="KW-0808">Transferase</keyword>
<comment type="caution">
    <text evidence="17">The sequence shown here is derived from an EMBL/GenBank/DDBJ whole genome shotgun (WGS) entry which is preliminary data.</text>
</comment>
<evidence type="ECO:0000256" key="3">
    <source>
        <dbReference type="ARBA" id="ARBA00005201"/>
    </source>
</evidence>